<sequence length="121" mass="13720">MHVASLFIKGMYEVVVKKVDLVELPIDFVEGRLGVKRGRYVKKADRKGENGKESAKMNHGVRGKGNKGRKRSFVVENEVGKFEIDEIGCLIQVSDDSSVVKGSTDPWFVWIYRFSVRCVVR</sequence>
<feature type="region of interest" description="Disordered" evidence="1">
    <location>
        <begin position="44"/>
        <end position="68"/>
    </location>
</feature>
<name>A0AAN9SF84_PSOTE</name>
<feature type="compositionally biased region" description="Basic and acidic residues" evidence="1">
    <location>
        <begin position="44"/>
        <end position="56"/>
    </location>
</feature>
<dbReference type="Proteomes" id="UP001386955">
    <property type="component" value="Unassembled WGS sequence"/>
</dbReference>
<dbReference type="EMBL" id="JAYMYS010000005">
    <property type="protein sequence ID" value="KAK7392322.1"/>
    <property type="molecule type" value="Genomic_DNA"/>
</dbReference>
<proteinExistence type="predicted"/>
<evidence type="ECO:0000313" key="3">
    <source>
        <dbReference type="Proteomes" id="UP001386955"/>
    </source>
</evidence>
<comment type="caution">
    <text evidence="2">The sequence shown here is derived from an EMBL/GenBank/DDBJ whole genome shotgun (WGS) entry which is preliminary data.</text>
</comment>
<evidence type="ECO:0000256" key="1">
    <source>
        <dbReference type="SAM" id="MobiDB-lite"/>
    </source>
</evidence>
<reference evidence="2 3" key="1">
    <citation type="submission" date="2024-01" db="EMBL/GenBank/DDBJ databases">
        <title>The genomes of 5 underutilized Papilionoideae crops provide insights into root nodulation and disease resistanc.</title>
        <authorList>
            <person name="Jiang F."/>
        </authorList>
    </citation>
    <scope>NUCLEOTIDE SEQUENCE [LARGE SCALE GENOMIC DNA]</scope>
    <source>
        <strain evidence="2">DUOXIRENSHENG_FW03</strain>
        <tissue evidence="2">Leaves</tissue>
    </source>
</reference>
<accession>A0AAN9SF84</accession>
<organism evidence="2 3">
    <name type="scientific">Psophocarpus tetragonolobus</name>
    <name type="common">Winged bean</name>
    <name type="synonym">Dolichos tetragonolobus</name>
    <dbReference type="NCBI Taxonomy" id="3891"/>
    <lineage>
        <taxon>Eukaryota</taxon>
        <taxon>Viridiplantae</taxon>
        <taxon>Streptophyta</taxon>
        <taxon>Embryophyta</taxon>
        <taxon>Tracheophyta</taxon>
        <taxon>Spermatophyta</taxon>
        <taxon>Magnoliopsida</taxon>
        <taxon>eudicotyledons</taxon>
        <taxon>Gunneridae</taxon>
        <taxon>Pentapetalae</taxon>
        <taxon>rosids</taxon>
        <taxon>fabids</taxon>
        <taxon>Fabales</taxon>
        <taxon>Fabaceae</taxon>
        <taxon>Papilionoideae</taxon>
        <taxon>50 kb inversion clade</taxon>
        <taxon>NPAAA clade</taxon>
        <taxon>indigoferoid/millettioid clade</taxon>
        <taxon>Phaseoleae</taxon>
        <taxon>Psophocarpus</taxon>
    </lineage>
</organism>
<protein>
    <submittedName>
        <fullName evidence="2">Uncharacterized protein</fullName>
    </submittedName>
</protein>
<dbReference type="AlphaFoldDB" id="A0AAN9SF84"/>
<feature type="compositionally biased region" description="Basic residues" evidence="1">
    <location>
        <begin position="59"/>
        <end position="68"/>
    </location>
</feature>
<gene>
    <name evidence="2" type="ORF">VNO78_20756</name>
</gene>
<keyword evidence="3" id="KW-1185">Reference proteome</keyword>
<evidence type="ECO:0000313" key="2">
    <source>
        <dbReference type="EMBL" id="KAK7392322.1"/>
    </source>
</evidence>